<proteinExistence type="predicted"/>
<gene>
    <name evidence="2" type="ORF">BOKJ2_LOCUS414</name>
</gene>
<reference evidence="2" key="1">
    <citation type="submission" date="2020-09" db="EMBL/GenBank/DDBJ databases">
        <authorList>
            <person name="Kikuchi T."/>
        </authorList>
    </citation>
    <scope>NUCLEOTIDE SEQUENCE</scope>
    <source>
        <strain evidence="2">SH1</strain>
    </source>
</reference>
<name>A0A811JR16_9BILA</name>
<sequence length="68" mass="7869">MNSSNRLTSFRGTPLDHLPLDLSDDISEEDYFYSTFFTPYKDDQLSFNGLERTPTESLRSTPEPKPLH</sequence>
<evidence type="ECO:0000313" key="3">
    <source>
        <dbReference type="Proteomes" id="UP000614601"/>
    </source>
</evidence>
<dbReference type="EMBL" id="CAJFCW020000001">
    <property type="protein sequence ID" value="CAG9078923.1"/>
    <property type="molecule type" value="Genomic_DNA"/>
</dbReference>
<organism evidence="2 3">
    <name type="scientific">Bursaphelenchus okinawaensis</name>
    <dbReference type="NCBI Taxonomy" id="465554"/>
    <lineage>
        <taxon>Eukaryota</taxon>
        <taxon>Metazoa</taxon>
        <taxon>Ecdysozoa</taxon>
        <taxon>Nematoda</taxon>
        <taxon>Chromadorea</taxon>
        <taxon>Rhabditida</taxon>
        <taxon>Tylenchina</taxon>
        <taxon>Tylenchomorpha</taxon>
        <taxon>Aphelenchoidea</taxon>
        <taxon>Aphelenchoididae</taxon>
        <taxon>Bursaphelenchus</taxon>
    </lineage>
</organism>
<dbReference type="EMBL" id="CAJFDH010000001">
    <property type="protein sequence ID" value="CAD5205730.1"/>
    <property type="molecule type" value="Genomic_DNA"/>
</dbReference>
<accession>A0A811JR16</accession>
<dbReference type="Proteomes" id="UP000783686">
    <property type="component" value="Unassembled WGS sequence"/>
</dbReference>
<evidence type="ECO:0000256" key="1">
    <source>
        <dbReference type="SAM" id="MobiDB-lite"/>
    </source>
</evidence>
<dbReference type="Proteomes" id="UP000614601">
    <property type="component" value="Unassembled WGS sequence"/>
</dbReference>
<comment type="caution">
    <text evidence="2">The sequence shown here is derived from an EMBL/GenBank/DDBJ whole genome shotgun (WGS) entry which is preliminary data.</text>
</comment>
<protein>
    <submittedName>
        <fullName evidence="2">Uncharacterized protein</fullName>
    </submittedName>
</protein>
<feature type="region of interest" description="Disordered" evidence="1">
    <location>
        <begin position="44"/>
        <end position="68"/>
    </location>
</feature>
<dbReference type="AlphaFoldDB" id="A0A811JR16"/>
<keyword evidence="3" id="KW-1185">Reference proteome</keyword>
<evidence type="ECO:0000313" key="2">
    <source>
        <dbReference type="EMBL" id="CAD5205730.1"/>
    </source>
</evidence>